<evidence type="ECO:0000313" key="3">
    <source>
        <dbReference type="Proteomes" id="UP000706172"/>
    </source>
</evidence>
<comment type="caution">
    <text evidence="2">The sequence shown here is derived from an EMBL/GenBank/DDBJ whole genome shotgun (WGS) entry which is preliminary data.</text>
</comment>
<evidence type="ECO:0000259" key="1">
    <source>
        <dbReference type="SMART" id="SM00955"/>
    </source>
</evidence>
<sequence length="659" mass="74880">MKIGTIVEYIDQQKIITAVILSEKKDKLKLLNENSREVSLSEKRLLHVSQVCLDVTQPRNHLINQLKATAQTRGQLSDQIDIFDIWEILYEESENIDLSAMTVFCFDPPLCCDHEAAVIRAVFYDRLYFKFNQNCFSPFTPAQVDAKKRQIKEAEKRDRLIQQGVAWLTAMQTEPEKSFDADPDVLECLKDYYLFGNDSVHASLARQMLKNAGLTTPDPLFQFFVRSKVWDVDENVDLLSLGIPTRFSQQVTAAGRLLSSFSSRVYQDQGRKDLTQVPLITIDGQSTLDYDDAISLENTDQGYRLGIHIIDVGAYIKSGDPIDMAARERASSIYMPDDKLPMLPADLSDDLCSLKQGEIRPAISTMIQMSRFFEIRDVQIIPSIIQVHHQMSYMEANLLNGKDDPITSLHKIATLLREKRLKAGAVQITLPEVNVWLEDNKEIRYAKVDRENPSRMLVSEMMIFANSLMAKFLADHQMPAVFRSQPPPSQRLFNGIETALLPNLMQRRHLSRAMVTTTPQPHSGLGVKAYTTATSPIRRYHDLLTQRQIKAVLGLNPAYSKKDLEEILQAVSVPMANAGRVQGARKRYWLLKLLESMRGDSVDALVLECHRDHYNILLKEFMLEARLPSSGLKLKQGDAIQVTVQHVDARRNQLSLFCV</sequence>
<dbReference type="InterPro" id="IPR001900">
    <property type="entry name" value="RNase_II/R"/>
</dbReference>
<dbReference type="GO" id="GO:0003723">
    <property type="term" value="F:RNA binding"/>
    <property type="evidence" value="ECO:0007669"/>
    <property type="project" value="InterPro"/>
</dbReference>
<dbReference type="InterPro" id="IPR012340">
    <property type="entry name" value="NA-bd_OB-fold"/>
</dbReference>
<dbReference type="GO" id="GO:0006402">
    <property type="term" value="P:mRNA catabolic process"/>
    <property type="evidence" value="ECO:0007669"/>
    <property type="project" value="TreeGrafter"/>
</dbReference>
<dbReference type="PANTHER" id="PTHR23355:SF42">
    <property type="entry name" value="RIBONUCLEASE II, CHLOROPLASTIC_MITOCHONDRIAL"/>
    <property type="match status" value="1"/>
</dbReference>
<gene>
    <name evidence="2" type="ORF">H0S81_02330</name>
</gene>
<reference evidence="2" key="1">
    <citation type="submission" date="2020-07" db="EMBL/GenBank/DDBJ databases">
        <title>Severe corrosion of carbon steel in oil field produced water can be linked to methanogenic archaea containing a special type of NiFe hydrogenase.</title>
        <authorList>
            <person name="Lahme S."/>
            <person name="Mand J."/>
            <person name="Longwell J."/>
            <person name="Smith R."/>
            <person name="Enning D."/>
        </authorList>
    </citation>
    <scope>NUCLEOTIDE SEQUENCE</scope>
    <source>
        <strain evidence="2">MIC098Bin6</strain>
    </source>
</reference>
<accession>A0A931CTS2</accession>
<dbReference type="AlphaFoldDB" id="A0A931CTS2"/>
<evidence type="ECO:0000313" key="2">
    <source>
        <dbReference type="EMBL" id="MBG0778750.1"/>
    </source>
</evidence>
<feature type="domain" description="RNB" evidence="1">
    <location>
        <begin position="271"/>
        <end position="555"/>
    </location>
</feature>
<dbReference type="InterPro" id="IPR050180">
    <property type="entry name" value="RNR_Ribonuclease"/>
</dbReference>
<protein>
    <submittedName>
        <fullName evidence="2">RNB domain-containing ribonuclease</fullName>
    </submittedName>
</protein>
<organism evidence="2 3">
    <name type="scientific">Desulfotignum balticum</name>
    <dbReference type="NCBI Taxonomy" id="115781"/>
    <lineage>
        <taxon>Bacteria</taxon>
        <taxon>Pseudomonadati</taxon>
        <taxon>Thermodesulfobacteriota</taxon>
        <taxon>Desulfobacteria</taxon>
        <taxon>Desulfobacterales</taxon>
        <taxon>Desulfobacteraceae</taxon>
        <taxon>Desulfotignum</taxon>
    </lineage>
</organism>
<dbReference type="SMART" id="SM00955">
    <property type="entry name" value="RNB"/>
    <property type="match status" value="1"/>
</dbReference>
<dbReference type="InterPro" id="IPR056404">
    <property type="entry name" value="HTH_RNase_II"/>
</dbReference>
<name>A0A931CTS2_9BACT</name>
<dbReference type="Pfam" id="PF23161">
    <property type="entry name" value="HTH_RNase_II"/>
    <property type="match status" value="1"/>
</dbReference>
<dbReference type="Proteomes" id="UP000706172">
    <property type="component" value="Unassembled WGS sequence"/>
</dbReference>
<dbReference type="GO" id="GO:0000932">
    <property type="term" value="C:P-body"/>
    <property type="evidence" value="ECO:0007669"/>
    <property type="project" value="TreeGrafter"/>
</dbReference>
<dbReference type="Pfam" id="PF00773">
    <property type="entry name" value="RNB"/>
    <property type="match status" value="1"/>
</dbReference>
<dbReference type="GO" id="GO:0000175">
    <property type="term" value="F:3'-5'-RNA exonuclease activity"/>
    <property type="evidence" value="ECO:0007669"/>
    <property type="project" value="TreeGrafter"/>
</dbReference>
<dbReference type="EMBL" id="JACCQK010000097">
    <property type="protein sequence ID" value="MBG0778750.1"/>
    <property type="molecule type" value="Genomic_DNA"/>
</dbReference>
<dbReference type="SUPFAM" id="SSF50249">
    <property type="entry name" value="Nucleic acid-binding proteins"/>
    <property type="match status" value="1"/>
</dbReference>
<proteinExistence type="predicted"/>
<dbReference type="PANTHER" id="PTHR23355">
    <property type="entry name" value="RIBONUCLEASE"/>
    <property type="match status" value="1"/>
</dbReference>